<comment type="caution">
    <text evidence="8">The sequence shown here is derived from an EMBL/GenBank/DDBJ whole genome shotgun (WGS) entry which is preliminary data.</text>
</comment>
<reference evidence="8 9" key="1">
    <citation type="submission" date="2019-03" db="EMBL/GenBank/DDBJ databases">
        <title>Genomic Encyclopedia of Type Strains, Phase IV (KMG-IV): sequencing the most valuable type-strain genomes for metagenomic binning, comparative biology and taxonomic classification.</title>
        <authorList>
            <person name="Goeker M."/>
        </authorList>
    </citation>
    <scope>NUCLEOTIDE SEQUENCE [LARGE SCALE GENOMIC DNA]</scope>
    <source>
        <strain evidence="8 9">DSM 19605</strain>
    </source>
</reference>
<dbReference type="Pfam" id="PF05140">
    <property type="entry name" value="ResB"/>
    <property type="match status" value="1"/>
</dbReference>
<dbReference type="PANTHER" id="PTHR31566">
    <property type="entry name" value="CYTOCHROME C BIOGENESIS PROTEIN CCS1, CHLOROPLASTIC"/>
    <property type="match status" value="1"/>
</dbReference>
<evidence type="ECO:0000256" key="3">
    <source>
        <dbReference type="ARBA" id="ARBA00022748"/>
    </source>
</evidence>
<comment type="subcellular location">
    <subcellularLocation>
        <location evidence="1">Membrane</location>
        <topology evidence="1">Multi-pass membrane protein</topology>
    </subcellularLocation>
</comment>
<keyword evidence="2 6" id="KW-0812">Transmembrane</keyword>
<evidence type="ECO:0000256" key="4">
    <source>
        <dbReference type="ARBA" id="ARBA00022989"/>
    </source>
</evidence>
<dbReference type="InterPro" id="IPR007816">
    <property type="entry name" value="ResB-like_domain"/>
</dbReference>
<evidence type="ECO:0000256" key="6">
    <source>
        <dbReference type="SAM" id="Phobius"/>
    </source>
</evidence>
<feature type="transmembrane region" description="Helical" evidence="6">
    <location>
        <begin position="96"/>
        <end position="115"/>
    </location>
</feature>
<name>A0A4R6UEL3_9BURK</name>
<proteinExistence type="predicted"/>
<keyword evidence="5 6" id="KW-0472">Membrane</keyword>
<evidence type="ECO:0000313" key="9">
    <source>
        <dbReference type="Proteomes" id="UP000295510"/>
    </source>
</evidence>
<gene>
    <name evidence="8" type="ORF">DFR43_10763</name>
</gene>
<dbReference type="PANTHER" id="PTHR31566:SF0">
    <property type="entry name" value="CYTOCHROME C BIOGENESIS PROTEIN CCS1, CHLOROPLASTIC"/>
    <property type="match status" value="1"/>
</dbReference>
<feature type="transmembrane region" description="Helical" evidence="6">
    <location>
        <begin position="195"/>
        <end position="213"/>
    </location>
</feature>
<dbReference type="AlphaFoldDB" id="A0A4R6UEL3"/>
<dbReference type="GO" id="GO:0017004">
    <property type="term" value="P:cytochrome complex assembly"/>
    <property type="evidence" value="ECO:0007669"/>
    <property type="project" value="UniProtKB-KW"/>
</dbReference>
<keyword evidence="4 6" id="KW-1133">Transmembrane helix</keyword>
<dbReference type="Proteomes" id="UP000295510">
    <property type="component" value="Unassembled WGS sequence"/>
</dbReference>
<dbReference type="GO" id="GO:0016020">
    <property type="term" value="C:membrane"/>
    <property type="evidence" value="ECO:0007669"/>
    <property type="project" value="UniProtKB-SubCell"/>
</dbReference>
<dbReference type="InterPro" id="IPR023494">
    <property type="entry name" value="Cyt_c_bgen_Ccs1/CcsB/ResB"/>
</dbReference>
<accession>A0A4R6UEL3</accession>
<feature type="transmembrane region" description="Helical" evidence="6">
    <location>
        <begin position="46"/>
        <end position="65"/>
    </location>
</feature>
<keyword evidence="9" id="KW-1185">Reference proteome</keyword>
<organism evidence="8 9">
    <name type="scientific">Tepidicella xavieri</name>
    <dbReference type="NCBI Taxonomy" id="360241"/>
    <lineage>
        <taxon>Bacteria</taxon>
        <taxon>Pseudomonadati</taxon>
        <taxon>Pseudomonadota</taxon>
        <taxon>Betaproteobacteria</taxon>
        <taxon>Burkholderiales</taxon>
        <taxon>Tepidicella</taxon>
    </lineage>
</organism>
<sequence length="732" mass="81380">MSAQVHVACLFHKCVSPMSVSTGGFELQRGTQTLRAAVELLSSMRFAIALLTVICIASVVGTVLLQNEPINNYINQFGPFWYEVFAALDLYSVYSAWWFLLILAFLVVSTTLCILRSTPKILHDLKLFKENIREQSLKAFPHKAQAELAEAPEAAAQRIGRTLVASGWKVRLQRRETPQGAGWMVAAKAGAANKLGYIAAHSAIVMICIGGLLDGDMMVRAQMWFNGKTAFTGGGLIADVPEQHRLSDRNPTFRGNLLVTEGTRAGTAILPQPQGVILQELPFDIELKRFIVEYYDNGMPRLFASDIVIHDRYTGEAKEARVEVNHPASHRGIQIYQSSFDDGGSLVRLKAVPMGSAVHPFTVEGRIGETTALTNGEERLQLEFTGLRVINVENFVNRNDSGADVRRVDLRQAIESRLGSAHKTVTERELRNVGPSVTYKLRDAAGQAREYHNYMLPIDLDGSRVYVLGVRDTPTEEFRYLRVPVDENDAIDGFIRLRAALADPAMRREAVRRYVQLAAGGQREDLQQALTVSTQRAIDLFAGQDPDIDTLPRRNMPVLGGLQAVSAFMEVNVPEAERERAGEVLLRILNGALFELYQLSREDAGLPPAERGEATAAFMTQAVLSLSDAFFYPAPLTFQLTDFEHVQASVFQVARAPGKTIVYLGCLLLIIGVFAMLYVRERRLWVWLSPREAGQGLQATMALSSNRKLLDNDREFDRLKERLLHPSAEVNR</sequence>
<evidence type="ECO:0000259" key="7">
    <source>
        <dbReference type="Pfam" id="PF05140"/>
    </source>
</evidence>
<evidence type="ECO:0000256" key="5">
    <source>
        <dbReference type="ARBA" id="ARBA00023136"/>
    </source>
</evidence>
<feature type="transmembrane region" description="Helical" evidence="6">
    <location>
        <begin position="661"/>
        <end position="679"/>
    </location>
</feature>
<evidence type="ECO:0000256" key="1">
    <source>
        <dbReference type="ARBA" id="ARBA00004141"/>
    </source>
</evidence>
<evidence type="ECO:0000313" key="8">
    <source>
        <dbReference type="EMBL" id="TDQ43295.1"/>
    </source>
</evidence>
<protein>
    <submittedName>
        <fullName evidence="8">Cytochrome c biogenesis protein</fullName>
    </submittedName>
</protein>
<feature type="domain" description="ResB-like" evidence="7">
    <location>
        <begin position="44"/>
        <end position="717"/>
    </location>
</feature>
<dbReference type="EMBL" id="SNYL01000007">
    <property type="protein sequence ID" value="TDQ43295.1"/>
    <property type="molecule type" value="Genomic_DNA"/>
</dbReference>
<keyword evidence="3" id="KW-0201">Cytochrome c-type biogenesis</keyword>
<evidence type="ECO:0000256" key="2">
    <source>
        <dbReference type="ARBA" id="ARBA00022692"/>
    </source>
</evidence>